<evidence type="ECO:0000256" key="8">
    <source>
        <dbReference type="ARBA" id="ARBA00023136"/>
    </source>
</evidence>
<dbReference type="Proteomes" id="UP000199478">
    <property type="component" value="Unassembled WGS sequence"/>
</dbReference>
<keyword evidence="5 9" id="KW-0653">Protein transport</keyword>
<evidence type="ECO:0000313" key="10">
    <source>
        <dbReference type="EMBL" id="SFR61299.1"/>
    </source>
</evidence>
<comment type="subunit">
    <text evidence="9">Component of the Sec protein translocase complex. Heterotrimer consisting of SecY, SecE and SecG subunits. The heterotrimers can form oligomers, although 1 heterotrimer is thought to be able to translocate proteins. Interacts with the ribosome. Interacts with SecDF, and other proteins may be involved. Interacts with SecA.</text>
</comment>
<keyword evidence="7 9" id="KW-0811">Translocation</keyword>
<dbReference type="GO" id="GO:0005886">
    <property type="term" value="C:plasma membrane"/>
    <property type="evidence" value="ECO:0007669"/>
    <property type="project" value="UniProtKB-SubCell"/>
</dbReference>
<dbReference type="GO" id="GO:0009306">
    <property type="term" value="P:protein secretion"/>
    <property type="evidence" value="ECO:0007669"/>
    <property type="project" value="UniProtKB-UniRule"/>
</dbReference>
<dbReference type="GO" id="GO:0065002">
    <property type="term" value="P:intracellular protein transmembrane transport"/>
    <property type="evidence" value="ECO:0007669"/>
    <property type="project" value="UniProtKB-UniRule"/>
</dbReference>
<dbReference type="InterPro" id="IPR001901">
    <property type="entry name" value="Translocase_SecE/Sec61-g"/>
</dbReference>
<keyword evidence="3 9" id="KW-1003">Cell membrane</keyword>
<comment type="similarity">
    <text evidence="9">Belongs to the SecE/SEC61-gamma family.</text>
</comment>
<dbReference type="PANTHER" id="PTHR33910">
    <property type="entry name" value="PROTEIN TRANSLOCASE SUBUNIT SECE"/>
    <property type="match status" value="1"/>
</dbReference>
<dbReference type="HAMAP" id="MF_00422">
    <property type="entry name" value="SecE"/>
    <property type="match status" value="1"/>
</dbReference>
<reference evidence="11" key="1">
    <citation type="submission" date="2016-10" db="EMBL/GenBank/DDBJ databases">
        <authorList>
            <person name="Varghese N."/>
            <person name="Submissions S."/>
        </authorList>
    </citation>
    <scope>NUCLEOTIDE SEQUENCE [LARGE SCALE GENOMIC DNA]</scope>
    <source>
        <strain evidence="11">DSM 26879</strain>
    </source>
</reference>
<evidence type="ECO:0000256" key="9">
    <source>
        <dbReference type="HAMAP-Rule" id="MF_00422"/>
    </source>
</evidence>
<organism evidence="10 11">
    <name type="scientific">Yoonia tamlensis</name>
    <dbReference type="NCBI Taxonomy" id="390270"/>
    <lineage>
        <taxon>Bacteria</taxon>
        <taxon>Pseudomonadati</taxon>
        <taxon>Pseudomonadota</taxon>
        <taxon>Alphaproteobacteria</taxon>
        <taxon>Rhodobacterales</taxon>
        <taxon>Paracoccaceae</taxon>
        <taxon>Yoonia</taxon>
    </lineage>
</organism>
<dbReference type="STRING" id="390270.SAMN04488005_3254"/>
<name>A0A1I6I3R2_9RHOB</name>
<dbReference type="Pfam" id="PF00584">
    <property type="entry name" value="SecE"/>
    <property type="match status" value="1"/>
</dbReference>
<evidence type="ECO:0000256" key="5">
    <source>
        <dbReference type="ARBA" id="ARBA00022927"/>
    </source>
</evidence>
<comment type="function">
    <text evidence="9">Essential subunit of the Sec protein translocation channel SecYEG. Clamps together the 2 halves of SecY. May contact the channel plug during translocation.</text>
</comment>
<dbReference type="InterPro" id="IPR038379">
    <property type="entry name" value="SecE_sf"/>
</dbReference>
<accession>A0A1I6I3R2</accession>
<dbReference type="AlphaFoldDB" id="A0A1I6I3R2"/>
<dbReference type="EMBL" id="FOYP01000004">
    <property type="protein sequence ID" value="SFR61299.1"/>
    <property type="molecule type" value="Genomic_DNA"/>
</dbReference>
<evidence type="ECO:0000313" key="11">
    <source>
        <dbReference type="Proteomes" id="UP000199478"/>
    </source>
</evidence>
<dbReference type="NCBIfam" id="TIGR00964">
    <property type="entry name" value="secE_bact"/>
    <property type="match status" value="1"/>
</dbReference>
<proteinExistence type="inferred from homology"/>
<keyword evidence="11" id="KW-1185">Reference proteome</keyword>
<dbReference type="GO" id="GO:0006605">
    <property type="term" value="P:protein targeting"/>
    <property type="evidence" value="ECO:0007669"/>
    <property type="project" value="UniProtKB-UniRule"/>
</dbReference>
<protein>
    <recommendedName>
        <fullName evidence="9">Protein translocase subunit SecE</fullName>
    </recommendedName>
</protein>
<comment type="subcellular location">
    <subcellularLocation>
        <location evidence="9">Cell membrane</location>
        <topology evidence="9">Single-pass membrane protein</topology>
    </subcellularLocation>
    <subcellularLocation>
        <location evidence="1">Membrane</location>
    </subcellularLocation>
</comment>
<evidence type="ECO:0000256" key="4">
    <source>
        <dbReference type="ARBA" id="ARBA00022692"/>
    </source>
</evidence>
<dbReference type="PANTHER" id="PTHR33910:SF1">
    <property type="entry name" value="PROTEIN TRANSLOCASE SUBUNIT SECE"/>
    <property type="match status" value="1"/>
</dbReference>
<dbReference type="GO" id="GO:0008320">
    <property type="term" value="F:protein transmembrane transporter activity"/>
    <property type="evidence" value="ECO:0007669"/>
    <property type="project" value="UniProtKB-UniRule"/>
</dbReference>
<evidence type="ECO:0000256" key="7">
    <source>
        <dbReference type="ARBA" id="ARBA00023010"/>
    </source>
</evidence>
<dbReference type="InterPro" id="IPR005807">
    <property type="entry name" value="SecE_bac"/>
</dbReference>
<gene>
    <name evidence="9" type="primary">secE</name>
    <name evidence="10" type="ORF">SAMN04488005_3254</name>
</gene>
<dbReference type="RefSeq" id="WP_090201838.1">
    <property type="nucleotide sequence ID" value="NZ_FOYP01000004.1"/>
</dbReference>
<evidence type="ECO:0000256" key="6">
    <source>
        <dbReference type="ARBA" id="ARBA00022989"/>
    </source>
</evidence>
<keyword evidence="2 9" id="KW-0813">Transport</keyword>
<dbReference type="GO" id="GO:0043952">
    <property type="term" value="P:protein transport by the Sec complex"/>
    <property type="evidence" value="ECO:0007669"/>
    <property type="project" value="UniProtKB-UniRule"/>
</dbReference>
<sequence>MAIANPVKFFQEVRSEVSKVVWPTRREVILTTIMVFILAAVCALFFSLVDMAIRAGLTGVLDYFGS</sequence>
<keyword evidence="6 9" id="KW-1133">Transmembrane helix</keyword>
<feature type="transmembrane region" description="Helical" evidence="9">
    <location>
        <begin position="28"/>
        <end position="49"/>
    </location>
</feature>
<dbReference type="OrthoDB" id="9812738at2"/>
<keyword evidence="8 9" id="KW-0472">Membrane</keyword>
<evidence type="ECO:0000256" key="2">
    <source>
        <dbReference type="ARBA" id="ARBA00022448"/>
    </source>
</evidence>
<dbReference type="Gene3D" id="1.20.5.1030">
    <property type="entry name" value="Preprotein translocase secy subunit"/>
    <property type="match status" value="1"/>
</dbReference>
<keyword evidence="4 9" id="KW-0812">Transmembrane</keyword>
<evidence type="ECO:0000256" key="1">
    <source>
        <dbReference type="ARBA" id="ARBA00004370"/>
    </source>
</evidence>
<evidence type="ECO:0000256" key="3">
    <source>
        <dbReference type="ARBA" id="ARBA00022475"/>
    </source>
</evidence>